<evidence type="ECO:0000256" key="3">
    <source>
        <dbReference type="PROSITE-ProRule" id="PRU00284"/>
    </source>
</evidence>
<keyword evidence="4" id="KW-0472">Membrane</keyword>
<dbReference type="InterPro" id="IPR004089">
    <property type="entry name" value="MCPsignal_dom"/>
</dbReference>
<gene>
    <name evidence="7" type="ORF">GURASL_34670</name>
</gene>
<dbReference type="CDD" id="cd11386">
    <property type="entry name" value="MCP_signal"/>
    <property type="match status" value="1"/>
</dbReference>
<keyword evidence="1 3" id="KW-0807">Transducer</keyword>
<protein>
    <submittedName>
        <fullName evidence="7">Methyl-accepting chemotaxis protein</fullName>
    </submittedName>
</protein>
<evidence type="ECO:0000313" key="8">
    <source>
        <dbReference type="Proteomes" id="UP001317705"/>
    </source>
</evidence>
<dbReference type="SMART" id="SM00304">
    <property type="entry name" value="HAMP"/>
    <property type="match status" value="1"/>
</dbReference>
<name>A0ABN6VW22_9BACT</name>
<dbReference type="Gene3D" id="1.10.287.950">
    <property type="entry name" value="Methyl-accepting chemotaxis protein"/>
    <property type="match status" value="1"/>
</dbReference>
<keyword evidence="4" id="KW-0812">Transmembrane</keyword>
<proteinExistence type="inferred from homology"/>
<dbReference type="SUPFAM" id="SSF58104">
    <property type="entry name" value="Methyl-accepting chemotaxis protein (MCP) signaling domain"/>
    <property type="match status" value="1"/>
</dbReference>
<dbReference type="PANTHER" id="PTHR32089:SF112">
    <property type="entry name" value="LYSOZYME-LIKE PROTEIN-RELATED"/>
    <property type="match status" value="1"/>
</dbReference>
<feature type="domain" description="HAMP" evidence="6">
    <location>
        <begin position="324"/>
        <end position="376"/>
    </location>
</feature>
<evidence type="ECO:0000256" key="4">
    <source>
        <dbReference type="SAM" id="Phobius"/>
    </source>
</evidence>
<dbReference type="RefSeq" id="WP_282000643.1">
    <property type="nucleotide sequence ID" value="NZ_AP027151.1"/>
</dbReference>
<evidence type="ECO:0000256" key="2">
    <source>
        <dbReference type="ARBA" id="ARBA00029447"/>
    </source>
</evidence>
<feature type="domain" description="Methyl-accepting transducer" evidence="5">
    <location>
        <begin position="381"/>
        <end position="617"/>
    </location>
</feature>
<accession>A0ABN6VW22</accession>
<dbReference type="PROSITE" id="PS50885">
    <property type="entry name" value="HAMP"/>
    <property type="match status" value="1"/>
</dbReference>
<dbReference type="SMART" id="SM00283">
    <property type="entry name" value="MA"/>
    <property type="match status" value="1"/>
</dbReference>
<sequence>MQIFHNLRIRGKFMIIICSLTIPIAILLYLLVAEKNIAIDFAAKEISGDRYLRPLYQLLVTVPRYHLDAGTPAAGADRERVATALQELETTERALGGPLKTGEKYDALLAAWKPLAEQPADRQAFTATYQNIQALISQVGDTSNLILDPDLDSYYAMDATLLKLPAIEDILCQLIIHARESLTAGTVSADAKTRFVVLLGQLRFNIGELQRGMGVAYANNGAGNLKPKVGPLLEATVAAVNGVADTIEKEIIAGDRPTIDAAAFESRTVAAVTKASELWQQSIGELDLLLGLRIAGFQQKKYFAIAWVSVILVASIILSLFMVRNIAQRLAAVALSLSEVAGGNLAIQVADPARDEVGDLCRALGETVSALRGLVELTVHSSHEVATVVSGLEEGARSTVRELEQQCVQASQAATAVEEMSQTIDEIAQGARNVSGHSQEAIGATENGRGVTSDTTGAIKRIHDATGGLAAMIEQLNGSTAEIGEIVSVIEDIADQTNLLALNAAIEAARAGEMGRGFAVVADEVRALAEKTVRATAEISRRIETVQADAGRTAKTMESALGEVAVASDHIRRLEEVFVSIDGKVQSVNDQIAHIAVAIDQQSTVSQEVSHNIEQTSSSARAVEQVSRSVLGTVETLKQTAASLVSTTARFRMG</sequence>
<organism evidence="7 8">
    <name type="scientific">Geotalea uraniireducens</name>
    <dbReference type="NCBI Taxonomy" id="351604"/>
    <lineage>
        <taxon>Bacteria</taxon>
        <taxon>Pseudomonadati</taxon>
        <taxon>Thermodesulfobacteriota</taxon>
        <taxon>Desulfuromonadia</taxon>
        <taxon>Geobacterales</taxon>
        <taxon>Geobacteraceae</taxon>
        <taxon>Geotalea</taxon>
    </lineage>
</organism>
<dbReference type="InterPro" id="IPR003660">
    <property type="entry name" value="HAMP_dom"/>
</dbReference>
<dbReference type="Proteomes" id="UP001317705">
    <property type="component" value="Chromosome"/>
</dbReference>
<dbReference type="PANTHER" id="PTHR32089">
    <property type="entry name" value="METHYL-ACCEPTING CHEMOTAXIS PROTEIN MCPB"/>
    <property type="match status" value="1"/>
</dbReference>
<dbReference type="EMBL" id="AP027151">
    <property type="protein sequence ID" value="BDV44544.1"/>
    <property type="molecule type" value="Genomic_DNA"/>
</dbReference>
<dbReference type="Pfam" id="PF00015">
    <property type="entry name" value="MCPsignal"/>
    <property type="match status" value="1"/>
</dbReference>
<keyword evidence="4" id="KW-1133">Transmembrane helix</keyword>
<keyword evidence="8" id="KW-1185">Reference proteome</keyword>
<feature type="transmembrane region" description="Helical" evidence="4">
    <location>
        <begin position="12"/>
        <end position="32"/>
    </location>
</feature>
<dbReference type="PROSITE" id="PS50111">
    <property type="entry name" value="CHEMOTAXIS_TRANSDUC_2"/>
    <property type="match status" value="1"/>
</dbReference>
<evidence type="ECO:0000256" key="1">
    <source>
        <dbReference type="ARBA" id="ARBA00023224"/>
    </source>
</evidence>
<feature type="transmembrane region" description="Helical" evidence="4">
    <location>
        <begin position="302"/>
        <end position="323"/>
    </location>
</feature>
<dbReference type="Pfam" id="PF00672">
    <property type="entry name" value="HAMP"/>
    <property type="match status" value="1"/>
</dbReference>
<evidence type="ECO:0000313" key="7">
    <source>
        <dbReference type="EMBL" id="BDV44544.1"/>
    </source>
</evidence>
<evidence type="ECO:0000259" key="6">
    <source>
        <dbReference type="PROSITE" id="PS50885"/>
    </source>
</evidence>
<comment type="similarity">
    <text evidence="2">Belongs to the methyl-accepting chemotaxis (MCP) protein family.</text>
</comment>
<evidence type="ECO:0000259" key="5">
    <source>
        <dbReference type="PROSITE" id="PS50111"/>
    </source>
</evidence>
<reference evidence="7 8" key="1">
    <citation type="submission" date="2022-12" db="EMBL/GenBank/DDBJ databases">
        <title>Polyphasic characterization of Geotalea uranireducens NIT-SL11 newly isolated from a complex of sewage sludge and microbially reduced graphene oxide.</title>
        <authorList>
            <person name="Xie L."/>
            <person name="Yoshida N."/>
            <person name="Meng L."/>
        </authorList>
    </citation>
    <scope>NUCLEOTIDE SEQUENCE [LARGE SCALE GENOMIC DNA]</scope>
    <source>
        <strain evidence="7 8">NIT-SL11</strain>
    </source>
</reference>